<dbReference type="EMBL" id="ML119051">
    <property type="protein sequence ID" value="ROT42215.1"/>
    <property type="molecule type" value="Genomic_DNA"/>
</dbReference>
<protein>
    <submittedName>
        <fullName evidence="2">Uncharacterized protein</fullName>
    </submittedName>
</protein>
<feature type="compositionally biased region" description="Basic residues" evidence="1">
    <location>
        <begin position="1"/>
        <end position="11"/>
    </location>
</feature>
<name>A0A3N2Q6G7_SODAK</name>
<feature type="region of interest" description="Disordered" evidence="1">
    <location>
        <begin position="1"/>
        <end position="67"/>
    </location>
</feature>
<dbReference type="Proteomes" id="UP000272025">
    <property type="component" value="Unassembled WGS sequence"/>
</dbReference>
<keyword evidence="3" id="KW-1185">Reference proteome</keyword>
<accession>A0A3N2Q6G7</accession>
<organism evidence="2 3">
    <name type="scientific">Sodiomyces alkalinus (strain CBS 110278 / VKM F-3762 / F11)</name>
    <name type="common">Alkaliphilic filamentous fungus</name>
    <dbReference type="NCBI Taxonomy" id="1314773"/>
    <lineage>
        <taxon>Eukaryota</taxon>
        <taxon>Fungi</taxon>
        <taxon>Dikarya</taxon>
        <taxon>Ascomycota</taxon>
        <taxon>Pezizomycotina</taxon>
        <taxon>Sordariomycetes</taxon>
        <taxon>Hypocreomycetidae</taxon>
        <taxon>Glomerellales</taxon>
        <taxon>Plectosphaerellaceae</taxon>
        <taxon>Sodiomyces</taxon>
    </lineage>
</organism>
<proteinExistence type="predicted"/>
<reference evidence="2 3" key="1">
    <citation type="journal article" date="2018" name="Mol. Ecol.">
        <title>The obligate alkalophilic soda-lake fungus Sodiomyces alkalinus has shifted to a protein diet.</title>
        <authorList>
            <person name="Grum-Grzhimaylo A.A."/>
            <person name="Falkoski D.L."/>
            <person name="van den Heuvel J."/>
            <person name="Valero-Jimenez C.A."/>
            <person name="Min B."/>
            <person name="Choi I.G."/>
            <person name="Lipzen A."/>
            <person name="Daum C.G."/>
            <person name="Aanen D.K."/>
            <person name="Tsang A."/>
            <person name="Henrissat B."/>
            <person name="Bilanenko E.N."/>
            <person name="de Vries R.P."/>
            <person name="van Kan J.A.L."/>
            <person name="Grigoriev I.V."/>
            <person name="Debets A.J.M."/>
        </authorList>
    </citation>
    <scope>NUCLEOTIDE SEQUENCE [LARGE SCALE GENOMIC DNA]</scope>
    <source>
        <strain evidence="2 3">F11</strain>
    </source>
</reference>
<gene>
    <name evidence="2" type="ORF">SODALDRAFT_10471</name>
</gene>
<dbReference type="AlphaFoldDB" id="A0A3N2Q6G7"/>
<dbReference type="GeneID" id="39574956"/>
<evidence type="ECO:0000256" key="1">
    <source>
        <dbReference type="SAM" id="MobiDB-lite"/>
    </source>
</evidence>
<feature type="compositionally biased region" description="Basic residues" evidence="1">
    <location>
        <begin position="21"/>
        <end position="33"/>
    </location>
</feature>
<sequence>MAARQHTKRRWSAQYSGSSYRSKKVHQSPRRIPRPIQLLRNGLGSPDSLQRHKHKTSPSFQRYKTNGGPMLRLGSSEFGSSELGVGSDTKTRRGEAAEAVSNHFLCSLTGTGLQDGQIPEARCLTNGLMTKVERCDDESVVSRWTNQTKIGGKPCIMTMDTNIRNRISRVTTYITASHDP</sequence>
<evidence type="ECO:0000313" key="3">
    <source>
        <dbReference type="Proteomes" id="UP000272025"/>
    </source>
</evidence>
<evidence type="ECO:0000313" key="2">
    <source>
        <dbReference type="EMBL" id="ROT42215.1"/>
    </source>
</evidence>
<dbReference type="RefSeq" id="XP_028470021.1">
    <property type="nucleotide sequence ID" value="XM_028606478.1"/>
</dbReference>